<keyword evidence="1" id="KW-1133">Transmembrane helix</keyword>
<geneLocation type="plasmid" evidence="3">
    <name>pnp95</name>
</geneLocation>
<dbReference type="Proteomes" id="UP000327030">
    <property type="component" value="Plasmid pNP95"/>
</dbReference>
<protein>
    <submittedName>
        <fullName evidence="2">Uncharacterized protein</fullName>
    </submittedName>
</protein>
<keyword evidence="1" id="KW-0472">Membrane</keyword>
<name>A0A5P6VUH5_PSEXY</name>
<evidence type="ECO:0000313" key="3">
    <source>
        <dbReference type="Proteomes" id="UP000327030"/>
    </source>
</evidence>
<keyword evidence="2" id="KW-0614">Plasmid</keyword>
<reference evidence="3" key="1">
    <citation type="submission" date="2019-08" db="EMBL/GenBank/DDBJ databases">
        <title>Complete Genome Sequence of the Polysaccharide-Degrading Rumen Bacterium Pseudobutyrivibrio xylanivorans MA3014.</title>
        <authorList>
            <person name="Palevich N."/>
            <person name="Maclean P.H."/>
            <person name="Kelly W.J."/>
            <person name="Leahy S.C."/>
            <person name="Rakonjac J."/>
            <person name="Attwood G.T."/>
        </authorList>
    </citation>
    <scope>NUCLEOTIDE SEQUENCE [LARGE SCALE GENOMIC DNA]</scope>
    <source>
        <strain evidence="3">MA3014</strain>
        <plasmid evidence="3">pnp95</plasmid>
    </source>
</reference>
<sequence length="407" mass="46953">METIVLKKIIVNGNRAEYETEYPQAVKQVLRFEKNFFIEMPEGYNLEEVPESVLTITYVGAMLGIAMVFDCDIKVNSIDKEYYEDIKELLEVYRGMYPRLACNVNIIANNIEQNGRADGDTASLFFTGGVDATSAMIEVEKTHPILVNIWGGDVPFDDVNYHEHFVNYLNKLKDNTDVADYCFIKSNCRILVNEPIIDKLYRKKIDRVDYHGYWSSIAHIVAMSAIMAPLVYFKGIKTHYIGSSYKADSGAFRGDGNSVDIISKIHYLGCKFEASDSDITRVEKAKKIVDYQKAKNSELLNLRVCWYRKGEKNCSNCEKCYRTIMEIASNGGNPNEFGFDVDDAKYDEIKKYLETTVVKKPFWEATKDNFKLYKNDNLWDKKLEWMCNIKINSLKAYYKTVIKKLFK</sequence>
<accession>A0A5P6VUH5</accession>
<dbReference type="OrthoDB" id="2791683at2"/>
<dbReference type="AlphaFoldDB" id="A0A5P6VUH5"/>
<evidence type="ECO:0000313" key="2">
    <source>
        <dbReference type="EMBL" id="QFJ56303.1"/>
    </source>
</evidence>
<dbReference type="KEGG" id="pxv:FXF36_15405"/>
<dbReference type="EMBL" id="CP043029">
    <property type="protein sequence ID" value="QFJ56303.1"/>
    <property type="molecule type" value="Genomic_DNA"/>
</dbReference>
<organism evidence="2 3">
    <name type="scientific">Pseudobutyrivibrio xylanivorans</name>
    <dbReference type="NCBI Taxonomy" id="185007"/>
    <lineage>
        <taxon>Bacteria</taxon>
        <taxon>Bacillati</taxon>
        <taxon>Bacillota</taxon>
        <taxon>Clostridia</taxon>
        <taxon>Lachnospirales</taxon>
        <taxon>Lachnospiraceae</taxon>
        <taxon>Pseudobutyrivibrio</taxon>
    </lineage>
</organism>
<keyword evidence="1" id="KW-0812">Transmembrane</keyword>
<feature type="transmembrane region" description="Helical" evidence="1">
    <location>
        <begin position="212"/>
        <end position="233"/>
    </location>
</feature>
<dbReference type="RefSeq" id="WP_151625891.1">
    <property type="nucleotide sequence ID" value="NZ_CP043029.1"/>
</dbReference>
<proteinExistence type="predicted"/>
<evidence type="ECO:0000256" key="1">
    <source>
        <dbReference type="SAM" id="Phobius"/>
    </source>
</evidence>
<gene>
    <name evidence="2" type="ORF">FXF36_15405</name>
</gene>